<comment type="similarity">
    <text evidence="4">In the C-terminal section; belongs to the phosphate acetyltransferase and butyryltransferase family.</text>
</comment>
<feature type="active site" description="Proton acceptor" evidence="12">
    <location>
        <position position="99"/>
    </location>
</feature>
<feature type="binding site" evidence="13">
    <location>
        <position position="141"/>
    </location>
    <ligand>
        <name>a divalent metal cation</name>
        <dbReference type="ChEBI" id="CHEBI:60240"/>
    </ligand>
</feature>
<evidence type="ECO:0000256" key="13">
    <source>
        <dbReference type="PIRSR" id="PIRSR036684-2"/>
    </source>
</evidence>
<evidence type="ECO:0000256" key="7">
    <source>
        <dbReference type="ARBA" id="ARBA00023268"/>
    </source>
</evidence>
<feature type="binding site" evidence="14">
    <location>
        <position position="167"/>
    </location>
    <ligand>
        <name>a divalent metal cation</name>
        <dbReference type="ChEBI" id="CHEBI:60240"/>
    </ligand>
</feature>
<keyword evidence="7" id="KW-0511">Multifunctional enzyme</keyword>
<dbReference type="InterPro" id="IPR002505">
    <property type="entry name" value="PTA_PTB"/>
</dbReference>
<comment type="catalytic activity">
    <reaction evidence="11">
        <text>oxaloacetate + H(+) = pyruvate + CO2</text>
        <dbReference type="Rhea" id="RHEA:15641"/>
        <dbReference type="ChEBI" id="CHEBI:15361"/>
        <dbReference type="ChEBI" id="CHEBI:15378"/>
        <dbReference type="ChEBI" id="CHEBI:16452"/>
        <dbReference type="ChEBI" id="CHEBI:16526"/>
        <dbReference type="EC" id="1.1.1.40"/>
    </reaction>
</comment>
<dbReference type="Pfam" id="PF03949">
    <property type="entry name" value="Malic_M"/>
    <property type="match status" value="1"/>
</dbReference>
<protein>
    <recommendedName>
        <fullName evidence="9">NADP-dependent malic enzyme</fullName>
        <ecNumber evidence="8">1.1.1.40</ecNumber>
    </recommendedName>
</protein>
<sequence>MSDTPASDDLKQAALDYHRQEPKGKIRVTATKPMVTQRDLALAYSPGVAYACEEIAADPTKASEYTARGNLVAVISNGTAVLGLGDIGPLAGKPVMEGKGILFQKFAGIDVFDLEIDERDPDKLVDIIASLEPTFGGINLEDIKAPECFIVERKLRERMKIPVFHDDQHGTAIIVGAAILNALEVAGKNIAEVKLATTGAGAAGIACLDMLVALGVKPENILAFDRDGVIHSGRANLDPDKARYARDTDKRTLAEIVDGADVFLGLSAGGILKPEMVATMAPNPVILALANPYPEILPDDAKAVRPDAIIATGRSDFPNQVNNAVCFPYIFRGALDVGATQINEAMKLACVRAIAALARQEASDLGAAYGGEVPTFGREYLIPRPFDPRLLTMLAPAVAQAAMDSGVAQRPLADVCAYREKLSQFIHRTSLMMKPVYERARADRKRVAYAEGEEYVVLRAVQTVIDEGLAFPVLIGRPEVIESRIEKLGLRMRAGVDFELTNINDDPRFDDYWKQYHALTERRGVTPDAAKNLLRSRPTLIASLMVERGEADALICGLVGRYHKKLGYLRSVFDFEPGVTGTAAMTGVINDKGAWFFVDTHVQLDPSAEQIAEATLQASYRLKLFGIEPKVALLSHSNYGSHLDGSAGKMRQAFEIIRRRAPKLEVDGEMMADTAWDEALRLRMFPNTTLKGRANLLVMPNLDAANIAYNLIRVATGGVAIGPILMGLDRPAHILTPASSSRRVVNMTAIAAVDAQIRAELRARNG</sequence>
<dbReference type="Pfam" id="PF00390">
    <property type="entry name" value="malic"/>
    <property type="match status" value="1"/>
</dbReference>
<dbReference type="Gene3D" id="3.40.50.10380">
    <property type="entry name" value="Malic enzyme, N-terminal domain"/>
    <property type="match status" value="1"/>
</dbReference>
<organism evidence="17 18">
    <name type="scientific">Thermomonas fusca</name>
    <dbReference type="NCBI Taxonomy" id="215690"/>
    <lineage>
        <taxon>Bacteria</taxon>
        <taxon>Pseudomonadati</taxon>
        <taxon>Pseudomonadota</taxon>
        <taxon>Gammaproteobacteria</taxon>
        <taxon>Lysobacterales</taxon>
        <taxon>Lysobacteraceae</taxon>
        <taxon>Thermomonas</taxon>
    </lineage>
</organism>
<feature type="binding site" evidence="14">
    <location>
        <position position="291"/>
    </location>
    <ligand>
        <name>a divalent metal cation</name>
        <dbReference type="ChEBI" id="CHEBI:60240"/>
    </ligand>
</feature>
<evidence type="ECO:0000256" key="12">
    <source>
        <dbReference type="PIRSR" id="PIRSR036684-1"/>
    </source>
</evidence>
<comment type="similarity">
    <text evidence="3">In the N-terminal section; belongs to the malic enzymes family.</text>
</comment>
<dbReference type="InterPro" id="IPR012301">
    <property type="entry name" value="Malic_N_dom"/>
</dbReference>
<dbReference type="GO" id="GO:0004473">
    <property type="term" value="F:malate dehydrogenase (decarboxylating) (NADP+) activity"/>
    <property type="evidence" value="ECO:0007669"/>
    <property type="project" value="UniProtKB-EC"/>
</dbReference>
<proteinExistence type="inferred from homology"/>
<dbReference type="InterPro" id="IPR046346">
    <property type="entry name" value="Aminoacid_DH-like_N_sf"/>
</dbReference>
<evidence type="ECO:0000313" key="17">
    <source>
        <dbReference type="EMBL" id="TLX21117.1"/>
    </source>
</evidence>
<evidence type="ECO:0000259" key="16">
    <source>
        <dbReference type="SMART" id="SM01274"/>
    </source>
</evidence>
<comment type="cofactor">
    <cofactor evidence="2">
        <name>Mg(2+)</name>
        <dbReference type="ChEBI" id="CHEBI:18420"/>
    </cofactor>
</comment>
<dbReference type="InterPro" id="IPR042112">
    <property type="entry name" value="P_AcTrfase_dom2"/>
</dbReference>
<dbReference type="InterPro" id="IPR037062">
    <property type="entry name" value="Malic_N_dom_sf"/>
</dbReference>
<dbReference type="EMBL" id="SROY01000005">
    <property type="protein sequence ID" value="TLX21117.1"/>
    <property type="molecule type" value="Genomic_DNA"/>
</dbReference>
<name>A0A5R9PDF0_9GAMM</name>
<dbReference type="PIRSF" id="PIRSF036684">
    <property type="entry name" value="ME_PTA"/>
    <property type="match status" value="1"/>
</dbReference>
<keyword evidence="18" id="KW-1185">Reference proteome</keyword>
<dbReference type="Proteomes" id="UP000308508">
    <property type="component" value="Unassembled WGS sequence"/>
</dbReference>
<keyword evidence="5 13" id="KW-0479">Metal-binding</keyword>
<dbReference type="SUPFAM" id="SSF51735">
    <property type="entry name" value="NAD(P)-binding Rossmann-fold domains"/>
    <property type="match status" value="1"/>
</dbReference>
<dbReference type="RefSeq" id="WP_138349365.1">
    <property type="nucleotide sequence ID" value="NZ_SROY01000005.1"/>
</dbReference>
<dbReference type="GO" id="GO:0046872">
    <property type="term" value="F:metal ion binding"/>
    <property type="evidence" value="ECO:0007669"/>
    <property type="project" value="UniProtKB-KW"/>
</dbReference>
<evidence type="ECO:0000259" key="15">
    <source>
        <dbReference type="SMART" id="SM00919"/>
    </source>
</evidence>
<dbReference type="SUPFAM" id="SSF53223">
    <property type="entry name" value="Aminoacid dehydrogenase-like, N-terminal domain"/>
    <property type="match status" value="1"/>
</dbReference>
<dbReference type="GO" id="GO:0006108">
    <property type="term" value="P:malate metabolic process"/>
    <property type="evidence" value="ECO:0007669"/>
    <property type="project" value="InterPro"/>
</dbReference>
<comment type="caution">
    <text evidence="17">The sequence shown here is derived from an EMBL/GenBank/DDBJ whole genome shotgun (WGS) entry which is preliminary data.</text>
</comment>
<dbReference type="SUPFAM" id="SSF53659">
    <property type="entry name" value="Isocitrate/Isopropylmalate dehydrogenase-like"/>
    <property type="match status" value="1"/>
</dbReference>
<dbReference type="InterPro" id="IPR036291">
    <property type="entry name" value="NAD(P)-bd_dom_sf"/>
</dbReference>
<dbReference type="AlphaFoldDB" id="A0A5R9PDF0"/>
<comment type="catalytic activity">
    <reaction evidence="10">
        <text>(S)-malate + NADP(+) = pyruvate + CO2 + NADPH</text>
        <dbReference type="Rhea" id="RHEA:18253"/>
        <dbReference type="ChEBI" id="CHEBI:15361"/>
        <dbReference type="ChEBI" id="CHEBI:15589"/>
        <dbReference type="ChEBI" id="CHEBI:16526"/>
        <dbReference type="ChEBI" id="CHEBI:57783"/>
        <dbReference type="ChEBI" id="CHEBI:58349"/>
        <dbReference type="EC" id="1.1.1.40"/>
    </reaction>
</comment>
<evidence type="ECO:0000256" key="10">
    <source>
        <dbReference type="ARBA" id="ARBA00050924"/>
    </source>
</evidence>
<dbReference type="FunFam" id="3.40.50.10380:FF:000003">
    <property type="entry name" value="NADP-dependent malic enzyme"/>
    <property type="match status" value="1"/>
</dbReference>
<dbReference type="PANTHER" id="PTHR43237:SF4">
    <property type="entry name" value="NADP-DEPENDENT MALIC ENZYME"/>
    <property type="match status" value="1"/>
</dbReference>
<keyword evidence="14" id="KW-0521">NADP</keyword>
<evidence type="ECO:0000256" key="11">
    <source>
        <dbReference type="ARBA" id="ARBA00051384"/>
    </source>
</evidence>
<dbReference type="PANTHER" id="PTHR43237">
    <property type="entry name" value="NADP-DEPENDENT MALIC ENZYME"/>
    <property type="match status" value="1"/>
</dbReference>
<dbReference type="STRING" id="1123377.GCA_000423885_00447"/>
<dbReference type="InterPro" id="IPR051674">
    <property type="entry name" value="Malate_Decarboxylase"/>
</dbReference>
<dbReference type="CDD" id="cd05311">
    <property type="entry name" value="NAD_bind_2_malic_enz"/>
    <property type="match status" value="1"/>
</dbReference>
<evidence type="ECO:0000256" key="6">
    <source>
        <dbReference type="ARBA" id="ARBA00023002"/>
    </source>
</evidence>
<feature type="domain" description="Malic enzyme NAD-binding" evidence="15">
    <location>
        <begin position="168"/>
        <end position="403"/>
    </location>
</feature>
<evidence type="ECO:0000256" key="1">
    <source>
        <dbReference type="ARBA" id="ARBA00001936"/>
    </source>
</evidence>
<dbReference type="SMART" id="SM00919">
    <property type="entry name" value="Malic_M"/>
    <property type="match status" value="1"/>
</dbReference>
<evidence type="ECO:0000256" key="14">
    <source>
        <dbReference type="PIRSR" id="PIRSR036684-3"/>
    </source>
</evidence>
<dbReference type="Gene3D" id="3.40.50.10750">
    <property type="entry name" value="Isocitrate/Isopropylmalate dehydrogenase-like"/>
    <property type="match status" value="1"/>
</dbReference>
<dbReference type="GO" id="GO:0016746">
    <property type="term" value="F:acyltransferase activity"/>
    <property type="evidence" value="ECO:0007669"/>
    <property type="project" value="InterPro"/>
</dbReference>
<gene>
    <name evidence="17" type="ORF">E5S66_11410</name>
</gene>
<evidence type="ECO:0000256" key="8">
    <source>
        <dbReference type="ARBA" id="ARBA00038964"/>
    </source>
</evidence>
<reference evidence="17 18" key="1">
    <citation type="submission" date="2019-04" db="EMBL/GenBank/DDBJ databases">
        <authorList>
            <person name="Grouzdev D.S."/>
            <person name="Nazina T.N."/>
        </authorList>
    </citation>
    <scope>NUCLEOTIDE SEQUENCE [LARGE SCALE GENOMIC DNA]</scope>
    <source>
        <strain evidence="17 18">SHC 3-19</strain>
    </source>
</reference>
<dbReference type="Gene3D" id="3.40.50.720">
    <property type="entry name" value="NAD(P)-binding Rossmann-like Domain"/>
    <property type="match status" value="1"/>
</dbReference>
<evidence type="ECO:0000256" key="2">
    <source>
        <dbReference type="ARBA" id="ARBA00001946"/>
    </source>
</evidence>
<dbReference type="InterPro" id="IPR012188">
    <property type="entry name" value="ME_PTA"/>
</dbReference>
<dbReference type="InterPro" id="IPR045213">
    <property type="entry name" value="Malic_NAD-bd_bact_type"/>
</dbReference>
<evidence type="ECO:0000256" key="3">
    <source>
        <dbReference type="ARBA" id="ARBA00007686"/>
    </source>
</evidence>
<dbReference type="Gene3D" id="3.40.50.10950">
    <property type="match status" value="1"/>
</dbReference>
<dbReference type="FunFam" id="3.40.50.720:FF:000095">
    <property type="entry name" value="NADP-dependent malic enzyme"/>
    <property type="match status" value="1"/>
</dbReference>
<dbReference type="InterPro" id="IPR012302">
    <property type="entry name" value="Malic_NAD-bd"/>
</dbReference>
<feature type="domain" description="Malic enzyme N-terminal" evidence="16">
    <location>
        <begin position="23"/>
        <end position="156"/>
    </location>
</feature>
<evidence type="ECO:0000313" key="18">
    <source>
        <dbReference type="Proteomes" id="UP000308508"/>
    </source>
</evidence>
<dbReference type="GO" id="GO:0051287">
    <property type="term" value="F:NAD binding"/>
    <property type="evidence" value="ECO:0007669"/>
    <property type="project" value="InterPro"/>
</dbReference>
<keyword evidence="6" id="KW-0560">Oxidoreductase</keyword>
<dbReference type="SMART" id="SM01274">
    <property type="entry name" value="malic"/>
    <property type="match status" value="1"/>
</dbReference>
<evidence type="ECO:0000256" key="9">
    <source>
        <dbReference type="ARBA" id="ARBA00040273"/>
    </source>
</evidence>
<dbReference type="Pfam" id="PF01515">
    <property type="entry name" value="PTA_PTB"/>
    <property type="match status" value="1"/>
</dbReference>
<dbReference type="InterPro" id="IPR042113">
    <property type="entry name" value="P_AcTrfase_dom1"/>
</dbReference>
<feature type="binding site" evidence="13">
    <location>
        <position position="142"/>
    </location>
    <ligand>
        <name>a divalent metal cation</name>
        <dbReference type="ChEBI" id="CHEBI:60240"/>
    </ligand>
</feature>
<comment type="cofactor">
    <cofactor evidence="1">
        <name>Mn(2+)</name>
        <dbReference type="ChEBI" id="CHEBI:29035"/>
    </cofactor>
</comment>
<dbReference type="EC" id="1.1.1.40" evidence="8"/>
<evidence type="ECO:0000256" key="5">
    <source>
        <dbReference type="ARBA" id="ARBA00022723"/>
    </source>
</evidence>
<feature type="binding site" evidence="14">
    <location>
        <begin position="81"/>
        <end position="88"/>
    </location>
    <ligand>
        <name>NADP(+)</name>
        <dbReference type="ChEBI" id="CHEBI:58349"/>
    </ligand>
</feature>
<accession>A0A5R9PDF0</accession>
<evidence type="ECO:0000256" key="4">
    <source>
        <dbReference type="ARBA" id="ARBA00008756"/>
    </source>
</evidence>